<reference evidence="1" key="2">
    <citation type="journal article" date="2015" name="Fish Shellfish Immunol.">
        <title>Early steps in the European eel (Anguilla anguilla)-Vibrio vulnificus interaction in the gills: Role of the RtxA13 toxin.</title>
        <authorList>
            <person name="Callol A."/>
            <person name="Pajuelo D."/>
            <person name="Ebbesson L."/>
            <person name="Teles M."/>
            <person name="MacKenzie S."/>
            <person name="Amaro C."/>
        </authorList>
    </citation>
    <scope>NUCLEOTIDE SEQUENCE</scope>
</reference>
<evidence type="ECO:0000313" key="1">
    <source>
        <dbReference type="EMBL" id="JAH33684.1"/>
    </source>
</evidence>
<proteinExistence type="predicted"/>
<reference evidence="1" key="1">
    <citation type="submission" date="2014-11" db="EMBL/GenBank/DDBJ databases">
        <authorList>
            <person name="Amaro Gonzalez C."/>
        </authorList>
    </citation>
    <scope>NUCLEOTIDE SEQUENCE</scope>
</reference>
<protein>
    <submittedName>
        <fullName evidence="1">Uncharacterized protein</fullName>
    </submittedName>
</protein>
<sequence length="67" mass="7781">MPDFICQSSWLQPLLSILERADKHTLFSEVNKVIHHFLSHYSSQVGLAQTDQQRFLAYDEMLSSQLT</sequence>
<accession>A0A0E9RWV0</accession>
<organism evidence="1">
    <name type="scientific">Anguilla anguilla</name>
    <name type="common">European freshwater eel</name>
    <name type="synonym">Muraena anguilla</name>
    <dbReference type="NCBI Taxonomy" id="7936"/>
    <lineage>
        <taxon>Eukaryota</taxon>
        <taxon>Metazoa</taxon>
        <taxon>Chordata</taxon>
        <taxon>Craniata</taxon>
        <taxon>Vertebrata</taxon>
        <taxon>Euteleostomi</taxon>
        <taxon>Actinopterygii</taxon>
        <taxon>Neopterygii</taxon>
        <taxon>Teleostei</taxon>
        <taxon>Anguilliformes</taxon>
        <taxon>Anguillidae</taxon>
        <taxon>Anguilla</taxon>
    </lineage>
</organism>
<name>A0A0E9RWV0_ANGAN</name>
<dbReference type="AlphaFoldDB" id="A0A0E9RWV0"/>
<dbReference type="EMBL" id="GBXM01074893">
    <property type="protein sequence ID" value="JAH33684.1"/>
    <property type="molecule type" value="Transcribed_RNA"/>
</dbReference>